<organism evidence="1 2">
    <name type="scientific">Raoultella planticola</name>
    <name type="common">Klebsiella planticola</name>
    <dbReference type="NCBI Taxonomy" id="575"/>
    <lineage>
        <taxon>Bacteria</taxon>
        <taxon>Pseudomonadati</taxon>
        <taxon>Pseudomonadota</taxon>
        <taxon>Gammaproteobacteria</taxon>
        <taxon>Enterobacterales</taxon>
        <taxon>Enterobacteriaceae</taxon>
        <taxon>Klebsiella/Raoultella group</taxon>
        <taxon>Raoultella</taxon>
    </lineage>
</organism>
<dbReference type="Proteomes" id="UP000345637">
    <property type="component" value="Unassembled WGS sequence"/>
</dbReference>
<evidence type="ECO:0000313" key="2">
    <source>
        <dbReference type="Proteomes" id="UP000345637"/>
    </source>
</evidence>
<dbReference type="PANTHER" id="PTHR43362:SF4">
    <property type="entry name" value="MANNITOL DEHYDROGENASE"/>
    <property type="match status" value="1"/>
</dbReference>
<dbReference type="Gene3D" id="3.40.50.720">
    <property type="entry name" value="NAD(P)-binding Rossmann-like Domain"/>
    <property type="match status" value="1"/>
</dbReference>
<dbReference type="InterPro" id="IPR050988">
    <property type="entry name" value="Mannitol_DH/Oxidoreductase"/>
</dbReference>
<dbReference type="GO" id="GO:0016616">
    <property type="term" value="F:oxidoreductase activity, acting on the CH-OH group of donors, NAD or NADP as acceptor"/>
    <property type="evidence" value="ECO:0007669"/>
    <property type="project" value="TreeGrafter"/>
</dbReference>
<name>A0A485A4S3_RAOPL</name>
<keyword evidence="1" id="KW-0560">Oxidoreductase</keyword>
<evidence type="ECO:0000313" key="1">
    <source>
        <dbReference type="EMBL" id="VFS55585.1"/>
    </source>
</evidence>
<dbReference type="InterPro" id="IPR036291">
    <property type="entry name" value="NAD(P)-bd_dom_sf"/>
</dbReference>
<dbReference type="PANTHER" id="PTHR43362">
    <property type="entry name" value="MANNITOL DEHYDROGENASE DSF1-RELATED"/>
    <property type="match status" value="1"/>
</dbReference>
<protein>
    <submittedName>
        <fullName evidence="1">Polyol:NADP oxidoreductase</fullName>
        <ecNumber evidence="1">1.1.1.-</ecNumber>
    </submittedName>
</protein>
<accession>A0A485A4S3</accession>
<dbReference type="AlphaFoldDB" id="A0A485A4S3"/>
<sequence length="67" mass="7355">MAIVSLTITEKGYCHSPSTGEIQLEHPLIAADILNPHQPKSAPGVIVEALARRQSRRLTGIQRDVLR</sequence>
<proteinExistence type="predicted"/>
<gene>
    <name evidence="1" type="primary">por_1</name>
    <name evidence="1" type="ORF">NCTC12998_00178</name>
</gene>
<reference evidence="1 2" key="1">
    <citation type="submission" date="2019-03" db="EMBL/GenBank/DDBJ databases">
        <authorList>
            <consortium name="Pathogen Informatics"/>
        </authorList>
    </citation>
    <scope>NUCLEOTIDE SEQUENCE [LARGE SCALE GENOMIC DNA]</scope>
    <source>
        <strain evidence="1 2">NCTC12998</strain>
    </source>
</reference>
<dbReference type="SUPFAM" id="SSF51735">
    <property type="entry name" value="NAD(P)-binding Rossmann-fold domains"/>
    <property type="match status" value="1"/>
</dbReference>
<dbReference type="EMBL" id="CAADJE010000001">
    <property type="protein sequence ID" value="VFS55585.1"/>
    <property type="molecule type" value="Genomic_DNA"/>
</dbReference>
<dbReference type="EC" id="1.1.1.-" evidence="1"/>